<comment type="caution">
    <text evidence="3">The sequence shown here is derived from an EMBL/GenBank/DDBJ whole genome shotgun (WGS) entry which is preliminary data.</text>
</comment>
<evidence type="ECO:0000313" key="3">
    <source>
        <dbReference type="EMBL" id="RVU33640.1"/>
    </source>
</evidence>
<evidence type="ECO:0000313" key="4">
    <source>
        <dbReference type="Proteomes" id="UP000287447"/>
    </source>
</evidence>
<sequence length="338" mass="36305">MPVWPRLPATLSAIAIVFVLAQNGAAASPAVPPKNGAPEQMCRDAVAAAENLAGIPQHLMSAISLVESGIFMAEAGGRIAWPWTVMAQGRGRYFKTKEDAINAVRGLLRSGVTNIDVGCMQINLQYHALAFSSLEEAFDPVTNVAYSASFLMELKGRHGNWDKAVRYYHSATPARNIPYRKKVRAELVALRQTGKAMSAAEHSRLAGEFAPDNDGQDSPPLNSLRQKSQHLGKAPYGGVMAPAAAGNETPLIAKTGESPIAAVPNGPPNINDADKRLSYLKTASWPPRSLKAQYQMEHNARARVMHSTQGRPAAAKQTLTNPFLKEVPLQTASNPDPS</sequence>
<dbReference type="AlphaFoldDB" id="A0A437QH64"/>
<feature type="chain" id="PRO_5019342606" description="Lytic transglycosylase domain-containing protein" evidence="2">
    <location>
        <begin position="22"/>
        <end position="338"/>
    </location>
</feature>
<reference evidence="4" key="1">
    <citation type="submission" date="2019-01" db="EMBL/GenBank/DDBJ databases">
        <title>Gri0909 isolated from a small marine red alga.</title>
        <authorList>
            <person name="Kim J."/>
            <person name="Jeong S.E."/>
            <person name="Jeon C.O."/>
        </authorList>
    </citation>
    <scope>NUCLEOTIDE SEQUENCE [LARGE SCALE GENOMIC DNA]</scope>
    <source>
        <strain evidence="4">Gri0909</strain>
    </source>
</reference>
<organism evidence="3 4">
    <name type="scientific">Hwanghaeella grinnelliae</name>
    <dbReference type="NCBI Taxonomy" id="2500179"/>
    <lineage>
        <taxon>Bacteria</taxon>
        <taxon>Pseudomonadati</taxon>
        <taxon>Pseudomonadota</taxon>
        <taxon>Alphaproteobacteria</taxon>
        <taxon>Rhodospirillales</taxon>
        <taxon>Rhodospirillaceae</taxon>
        <taxon>Hwanghaeella</taxon>
    </lineage>
</organism>
<dbReference type="Proteomes" id="UP000287447">
    <property type="component" value="Unassembled WGS sequence"/>
</dbReference>
<feature type="region of interest" description="Disordered" evidence="1">
    <location>
        <begin position="308"/>
        <end position="338"/>
    </location>
</feature>
<feature type="signal peptide" evidence="2">
    <location>
        <begin position="1"/>
        <end position="21"/>
    </location>
</feature>
<keyword evidence="4" id="KW-1185">Reference proteome</keyword>
<evidence type="ECO:0000256" key="1">
    <source>
        <dbReference type="SAM" id="MobiDB-lite"/>
    </source>
</evidence>
<dbReference type="EMBL" id="SADE01000004">
    <property type="protein sequence ID" value="RVU33640.1"/>
    <property type="molecule type" value="Genomic_DNA"/>
</dbReference>
<dbReference type="RefSeq" id="WP_127767670.1">
    <property type="nucleotide sequence ID" value="NZ_SADE01000004.1"/>
</dbReference>
<gene>
    <name evidence="3" type="ORF">EOI86_21005</name>
</gene>
<keyword evidence="2" id="KW-0732">Signal</keyword>
<name>A0A437QH64_9PROT</name>
<dbReference type="OrthoDB" id="5945995at2"/>
<accession>A0A437QH64</accession>
<proteinExistence type="predicted"/>
<protein>
    <recommendedName>
        <fullName evidence="5">Lytic transglycosylase domain-containing protein</fullName>
    </recommendedName>
</protein>
<dbReference type="InterPro" id="IPR023346">
    <property type="entry name" value="Lysozyme-like_dom_sf"/>
</dbReference>
<dbReference type="SUPFAM" id="SSF53955">
    <property type="entry name" value="Lysozyme-like"/>
    <property type="match status" value="1"/>
</dbReference>
<evidence type="ECO:0008006" key="5">
    <source>
        <dbReference type="Google" id="ProtNLM"/>
    </source>
</evidence>
<evidence type="ECO:0000256" key="2">
    <source>
        <dbReference type="SAM" id="SignalP"/>
    </source>
</evidence>